<reference evidence="8 9" key="2">
    <citation type="submission" date="2018-11" db="EMBL/GenBank/DDBJ databases">
        <authorList>
            <consortium name="Pathogen Informatics"/>
        </authorList>
    </citation>
    <scope>NUCLEOTIDE SEQUENCE [LARGE SCALE GENOMIC DNA]</scope>
</reference>
<evidence type="ECO:0000256" key="6">
    <source>
        <dbReference type="ARBA" id="ARBA00023212"/>
    </source>
</evidence>
<dbReference type="OrthoDB" id="9979678at2759"/>
<gene>
    <name evidence="8" type="ORF">ASIM_LOCUS1807</name>
</gene>
<dbReference type="AlphaFoldDB" id="A0A0M3J324"/>
<evidence type="ECO:0000256" key="3">
    <source>
        <dbReference type="ARBA" id="ARBA00022467"/>
    </source>
</evidence>
<keyword evidence="6 7" id="KW-0206">Cytoskeleton</keyword>
<dbReference type="Gene3D" id="3.90.1150.210">
    <property type="entry name" value="F-actin capping protein, beta subunit"/>
    <property type="match status" value="1"/>
</dbReference>
<dbReference type="GO" id="GO:0010591">
    <property type="term" value="P:regulation of lamellipodium assembly"/>
    <property type="evidence" value="ECO:0007669"/>
    <property type="project" value="TreeGrafter"/>
</dbReference>
<dbReference type="GO" id="GO:0008290">
    <property type="term" value="C:F-actin capping protein complex"/>
    <property type="evidence" value="ECO:0007669"/>
    <property type="project" value="UniProtKB-UniRule"/>
</dbReference>
<sequence>MGVRFWAGGRHAHYKLTSTVMLWLQTNKEGSGMMNLGGSLTRQVEADHPVNDSVNTHLVNMGRMIEDMESKIRSTLNEIYFGKTKQIVCELRTTLDSEELKRQKMIANEIKGGITK</sequence>
<evidence type="ECO:0000313" key="8">
    <source>
        <dbReference type="EMBL" id="VDK19281.1"/>
    </source>
</evidence>
<dbReference type="InterPro" id="IPR037282">
    <property type="entry name" value="CapZ_alpha/beta"/>
</dbReference>
<comment type="function">
    <text evidence="7">F-actin-capping proteins bind in a Ca(2+)-independent manner to the fast growing ends of actin filaments (barbed end) thereby blocking the exchange of subunits at these ends. Unlike other capping proteins (such as gelsolin and severin), these proteins do not sever actin filaments.</text>
</comment>
<evidence type="ECO:0000256" key="4">
    <source>
        <dbReference type="ARBA" id="ARBA00022490"/>
    </source>
</evidence>
<comment type="similarity">
    <text evidence="2 7">Belongs to the F-actin-capping protein beta subunit family.</text>
</comment>
<keyword evidence="3 7" id="KW-0117">Actin capping</keyword>
<dbReference type="GO" id="GO:0000902">
    <property type="term" value="P:cell morphogenesis"/>
    <property type="evidence" value="ECO:0007669"/>
    <property type="project" value="TreeGrafter"/>
</dbReference>
<evidence type="ECO:0000256" key="5">
    <source>
        <dbReference type="ARBA" id="ARBA00023203"/>
    </source>
</evidence>
<accession>A0A0M3J324</accession>
<keyword evidence="9" id="KW-1185">Reference proteome</keyword>
<name>A0A0M3J324_ANISI</name>
<dbReference type="GO" id="GO:0051016">
    <property type="term" value="P:barbed-end actin filament capping"/>
    <property type="evidence" value="ECO:0007669"/>
    <property type="project" value="UniProtKB-UniRule"/>
</dbReference>
<keyword evidence="4 7" id="KW-0963">Cytoplasm</keyword>
<dbReference type="SUPFAM" id="SSF90096">
    <property type="entry name" value="Subunits of heterodimeric actin filament capping protein Capz"/>
    <property type="match status" value="1"/>
</dbReference>
<comment type="subcellular location">
    <subcellularLocation>
        <location evidence="1 7">Cytoplasm</location>
        <location evidence="1 7">Cytoskeleton</location>
    </subcellularLocation>
</comment>
<evidence type="ECO:0000313" key="9">
    <source>
        <dbReference type="Proteomes" id="UP000267096"/>
    </source>
</evidence>
<reference evidence="10" key="1">
    <citation type="submission" date="2017-02" db="UniProtKB">
        <authorList>
            <consortium name="WormBaseParasite"/>
        </authorList>
    </citation>
    <scope>IDENTIFICATION</scope>
</reference>
<dbReference type="WBParaSite" id="ASIM_0000193601-mRNA-1">
    <property type="protein sequence ID" value="ASIM_0000193601-mRNA-1"/>
    <property type="gene ID" value="ASIM_0000193601"/>
</dbReference>
<proteinExistence type="inferred from homology"/>
<protein>
    <recommendedName>
        <fullName evidence="7">F-actin-capping protein subunit beta</fullName>
    </recommendedName>
</protein>
<dbReference type="PANTHER" id="PTHR10619">
    <property type="entry name" value="F-ACTIN-CAPPING PROTEIN SUBUNIT BETA"/>
    <property type="match status" value="1"/>
</dbReference>
<dbReference type="Pfam" id="PF01115">
    <property type="entry name" value="F_actin_cap_B"/>
    <property type="match status" value="1"/>
</dbReference>
<dbReference type="GO" id="GO:0051015">
    <property type="term" value="F:actin filament binding"/>
    <property type="evidence" value="ECO:0007669"/>
    <property type="project" value="TreeGrafter"/>
</dbReference>
<dbReference type="PANTHER" id="PTHR10619:SF0">
    <property type="entry name" value="F-ACTIN-CAPPING PROTEIN SUBUNIT BETA ISOFORMS 1 AND 2"/>
    <property type="match status" value="1"/>
</dbReference>
<evidence type="ECO:0000256" key="7">
    <source>
        <dbReference type="RuleBase" id="RU365078"/>
    </source>
</evidence>
<dbReference type="Proteomes" id="UP000267096">
    <property type="component" value="Unassembled WGS sequence"/>
</dbReference>
<dbReference type="EMBL" id="UYRR01002121">
    <property type="protein sequence ID" value="VDK19281.1"/>
    <property type="molecule type" value="Genomic_DNA"/>
</dbReference>
<evidence type="ECO:0000256" key="1">
    <source>
        <dbReference type="ARBA" id="ARBA00004245"/>
    </source>
</evidence>
<dbReference type="InterPro" id="IPR001698">
    <property type="entry name" value="CAPZB"/>
</dbReference>
<organism evidence="10">
    <name type="scientific">Anisakis simplex</name>
    <name type="common">Herring worm</name>
    <dbReference type="NCBI Taxonomy" id="6269"/>
    <lineage>
        <taxon>Eukaryota</taxon>
        <taxon>Metazoa</taxon>
        <taxon>Ecdysozoa</taxon>
        <taxon>Nematoda</taxon>
        <taxon>Chromadorea</taxon>
        <taxon>Rhabditida</taxon>
        <taxon>Spirurina</taxon>
        <taxon>Ascaridomorpha</taxon>
        <taxon>Ascaridoidea</taxon>
        <taxon>Anisakidae</taxon>
        <taxon>Anisakis</taxon>
        <taxon>Anisakis simplex complex</taxon>
    </lineage>
</organism>
<keyword evidence="5 7" id="KW-0009">Actin-binding</keyword>
<dbReference type="InterPro" id="IPR042276">
    <property type="entry name" value="CapZ_alpha/beta_2"/>
</dbReference>
<comment type="subunit">
    <text evidence="7">Heterodimer of an alpha and a beta subunit.</text>
</comment>
<dbReference type="GO" id="GO:0051490">
    <property type="term" value="P:negative regulation of filopodium assembly"/>
    <property type="evidence" value="ECO:0007669"/>
    <property type="project" value="TreeGrafter"/>
</dbReference>
<evidence type="ECO:0000313" key="10">
    <source>
        <dbReference type="WBParaSite" id="ASIM_0000193601-mRNA-1"/>
    </source>
</evidence>
<evidence type="ECO:0000256" key="2">
    <source>
        <dbReference type="ARBA" id="ARBA00006039"/>
    </source>
</evidence>